<reference evidence="8 9" key="1">
    <citation type="submission" date="2019-07" db="EMBL/GenBank/DDBJ databases">
        <title>Genomes of Cafeteria roenbergensis.</title>
        <authorList>
            <person name="Fischer M.G."/>
            <person name="Hackl T."/>
            <person name="Roman M."/>
        </authorList>
    </citation>
    <scope>NUCLEOTIDE SEQUENCE [LARGE SCALE GENOMIC DNA]</scope>
    <source>
        <strain evidence="4 9">BVI</strain>
        <strain evidence="6 11">Cflag</strain>
        <strain evidence="7 8">E4-10P</strain>
        <strain evidence="5 10">RCC970-E3</strain>
    </source>
</reference>
<keyword evidence="9" id="KW-1185">Reference proteome</keyword>
<evidence type="ECO:0000313" key="7">
    <source>
        <dbReference type="EMBL" id="KAA0177894.1"/>
    </source>
</evidence>
<evidence type="ECO:0000256" key="1">
    <source>
        <dbReference type="ARBA" id="ARBA00038048"/>
    </source>
</evidence>
<feature type="transmembrane region" description="Helical" evidence="2">
    <location>
        <begin position="328"/>
        <end position="349"/>
    </location>
</feature>
<dbReference type="Proteomes" id="UP000325113">
    <property type="component" value="Unassembled WGS sequence"/>
</dbReference>
<dbReference type="GO" id="GO:0009247">
    <property type="term" value="P:glycolipid biosynthetic process"/>
    <property type="evidence" value="ECO:0007669"/>
    <property type="project" value="TreeGrafter"/>
</dbReference>
<organism evidence="4 9">
    <name type="scientific">Cafeteria roenbergensis</name>
    <name type="common">Marine flagellate</name>
    <dbReference type="NCBI Taxonomy" id="33653"/>
    <lineage>
        <taxon>Eukaryota</taxon>
        <taxon>Sar</taxon>
        <taxon>Stramenopiles</taxon>
        <taxon>Bigyra</taxon>
        <taxon>Opalozoa</taxon>
        <taxon>Bicosoecida</taxon>
        <taxon>Cafeteriaceae</taxon>
        <taxon>Cafeteria</taxon>
    </lineage>
</organism>
<name>A0A5A8CXD1_CAFRO</name>
<keyword evidence="2" id="KW-0472">Membrane</keyword>
<dbReference type="OMA" id="KRPVQMH"/>
<comment type="caution">
    <text evidence="4">The sequence shown here is derived from an EMBL/GenBank/DDBJ whole genome shotgun (WGS) entry which is preliminary data.</text>
</comment>
<protein>
    <recommendedName>
        <fullName evidence="3">Saccharopine dehydrogenase NADP binding domain-containing protein</fullName>
    </recommendedName>
</protein>
<evidence type="ECO:0000313" key="11">
    <source>
        <dbReference type="Proteomes" id="UP000325113"/>
    </source>
</evidence>
<dbReference type="InterPro" id="IPR005097">
    <property type="entry name" value="Sacchrp_dh_NADP-bd"/>
</dbReference>
<dbReference type="GO" id="GO:0005739">
    <property type="term" value="C:mitochondrion"/>
    <property type="evidence" value="ECO:0007669"/>
    <property type="project" value="TreeGrafter"/>
</dbReference>
<dbReference type="EMBL" id="VLTL01000135">
    <property type="protein sequence ID" value="KAA0159169.1"/>
    <property type="molecule type" value="Genomic_DNA"/>
</dbReference>
<dbReference type="Proteomes" id="UP000322899">
    <property type="component" value="Unassembled WGS sequence"/>
</dbReference>
<dbReference type="EMBL" id="VLTM01000012">
    <property type="protein sequence ID" value="KAA0165483.1"/>
    <property type="molecule type" value="Genomic_DNA"/>
</dbReference>
<dbReference type="Proteomes" id="UP000323011">
    <property type="component" value="Unassembled WGS sequence"/>
</dbReference>
<dbReference type="EMBL" id="VLTN01000001">
    <property type="protein sequence ID" value="KAA0157676.1"/>
    <property type="molecule type" value="Genomic_DNA"/>
</dbReference>
<dbReference type="GO" id="GO:0005886">
    <property type="term" value="C:plasma membrane"/>
    <property type="evidence" value="ECO:0007669"/>
    <property type="project" value="TreeGrafter"/>
</dbReference>
<keyword evidence="2" id="KW-0812">Transmembrane</keyword>
<comment type="similarity">
    <text evidence="1">Belongs to the saccharopine dehydrogenase family.</text>
</comment>
<keyword evidence="2" id="KW-1133">Transmembrane helix</keyword>
<dbReference type="InterPro" id="IPR051276">
    <property type="entry name" value="Saccharopine_DH-like_oxidrdct"/>
</dbReference>
<dbReference type="InterPro" id="IPR036291">
    <property type="entry name" value="NAD(P)-bd_dom_sf"/>
</dbReference>
<evidence type="ECO:0000313" key="5">
    <source>
        <dbReference type="EMBL" id="KAA0159169.1"/>
    </source>
</evidence>
<proteinExistence type="inferred from homology"/>
<dbReference type="OrthoDB" id="10268090at2759"/>
<dbReference type="GO" id="GO:0005811">
    <property type="term" value="C:lipid droplet"/>
    <property type="evidence" value="ECO:0007669"/>
    <property type="project" value="TreeGrafter"/>
</dbReference>
<evidence type="ECO:0000313" key="10">
    <source>
        <dbReference type="Proteomes" id="UP000324907"/>
    </source>
</evidence>
<dbReference type="Proteomes" id="UP000324907">
    <property type="component" value="Unassembled WGS sequence"/>
</dbReference>
<dbReference type="EMBL" id="VLTO01000002">
    <property type="protein sequence ID" value="KAA0177894.1"/>
    <property type="molecule type" value="Genomic_DNA"/>
</dbReference>
<evidence type="ECO:0000259" key="3">
    <source>
        <dbReference type="Pfam" id="PF03435"/>
    </source>
</evidence>
<evidence type="ECO:0000313" key="4">
    <source>
        <dbReference type="EMBL" id="KAA0157676.1"/>
    </source>
</evidence>
<evidence type="ECO:0000313" key="9">
    <source>
        <dbReference type="Proteomes" id="UP000323011"/>
    </source>
</evidence>
<dbReference type="AlphaFoldDB" id="A0A5A8CXD1"/>
<evidence type="ECO:0000313" key="8">
    <source>
        <dbReference type="Proteomes" id="UP000322899"/>
    </source>
</evidence>
<evidence type="ECO:0000256" key="2">
    <source>
        <dbReference type="SAM" id="Phobius"/>
    </source>
</evidence>
<dbReference type="SUPFAM" id="SSF51735">
    <property type="entry name" value="NAD(P)-binding Rossmann-fold domains"/>
    <property type="match status" value="1"/>
</dbReference>
<dbReference type="PANTHER" id="PTHR12286">
    <property type="entry name" value="SACCHAROPINE DEHYDROGENASE-LIKE OXIDOREDUCTASE"/>
    <property type="match status" value="1"/>
</dbReference>
<feature type="domain" description="Saccharopine dehydrogenase NADP binding" evidence="3">
    <location>
        <begin position="13"/>
        <end position="148"/>
    </location>
</feature>
<accession>A0A5A8CXD1</accession>
<dbReference type="Gene3D" id="3.40.50.720">
    <property type="entry name" value="NAD(P)-binding Rossmann-like Domain"/>
    <property type="match status" value="1"/>
</dbReference>
<evidence type="ECO:0000313" key="6">
    <source>
        <dbReference type="EMBL" id="KAA0165483.1"/>
    </source>
</evidence>
<sequence>MAGKGDRREYALVVFGVTGVTGWEVARFLAKRLATDKTLAGRRLAVAGRREAAVSAKARAIEAEFPAARPIGVIVADATRPESLEAMAKRTEVVLACAGPFRFLGEPVVAACAKNGTSYADVTGEPEFSERIALHYDDQAKRNGATLVTCAGFDSIPADIGLLHAKRAFLERYGPSSLPLHVVSSLSLHAGPAGFAGNTATYESAIHGFGSVSALKAIRKEAQAALPSWLLPGKLLLGPRLKTSRGVGREPRELGGKLTLPFPGSDASVVRRSQMWRWREACAGAGLPVAGGAGSAAPASDVSGAAFVSLPRDAVPVQHACYVSFGSWWYLALTMLAGALLSFLAGHAWGRALLSAFPEQFTFGAFKKGGPTAEQRAGTSFDISFVTRGYKSKASAEAALRAAAAGTRSSEAPDASIVTRVGGPEPGYVATPIFVGETALCLLRARASSGEGRVAALPTGVLTPGAALANSDLIARLMAQGIKFDVCA</sequence>
<dbReference type="PANTHER" id="PTHR12286:SF5">
    <property type="entry name" value="SACCHAROPINE DEHYDROGENASE-LIKE OXIDOREDUCTASE"/>
    <property type="match status" value="1"/>
</dbReference>
<dbReference type="Pfam" id="PF03435">
    <property type="entry name" value="Sacchrp_dh_NADP"/>
    <property type="match status" value="1"/>
</dbReference>
<gene>
    <name evidence="7" type="ORF">FNF27_00442</name>
    <name evidence="5" type="ORF">FNF28_05963</name>
    <name evidence="4" type="ORF">FNF29_00251</name>
    <name evidence="6" type="ORF">FNF31_01831</name>
</gene>